<dbReference type="EMBL" id="VSSQ01026518">
    <property type="protein sequence ID" value="MPM75275.1"/>
    <property type="molecule type" value="Genomic_DNA"/>
</dbReference>
<accession>A0A645CEE1</accession>
<reference evidence="1" key="1">
    <citation type="submission" date="2019-08" db="EMBL/GenBank/DDBJ databases">
        <authorList>
            <person name="Kucharzyk K."/>
            <person name="Murdoch R.W."/>
            <person name="Higgins S."/>
            <person name="Loffler F."/>
        </authorList>
    </citation>
    <scope>NUCLEOTIDE SEQUENCE</scope>
</reference>
<name>A0A645CEE1_9ZZZZ</name>
<dbReference type="PROSITE" id="PS51257">
    <property type="entry name" value="PROKAR_LIPOPROTEIN"/>
    <property type="match status" value="1"/>
</dbReference>
<evidence type="ECO:0008006" key="2">
    <source>
        <dbReference type="Google" id="ProtNLM"/>
    </source>
</evidence>
<organism evidence="1">
    <name type="scientific">bioreactor metagenome</name>
    <dbReference type="NCBI Taxonomy" id="1076179"/>
    <lineage>
        <taxon>unclassified sequences</taxon>
        <taxon>metagenomes</taxon>
        <taxon>ecological metagenomes</taxon>
    </lineage>
</organism>
<evidence type="ECO:0000313" key="1">
    <source>
        <dbReference type="EMBL" id="MPM75275.1"/>
    </source>
</evidence>
<protein>
    <recommendedName>
        <fullName evidence="2">Lipocalin-like domain-containing protein</fullName>
    </recommendedName>
</protein>
<proteinExistence type="predicted"/>
<comment type="caution">
    <text evidence="1">The sequence shown here is derived from an EMBL/GenBank/DDBJ whole genome shotgun (WGS) entry which is preliminary data.</text>
</comment>
<gene>
    <name evidence="1" type="ORF">SDC9_122267</name>
</gene>
<dbReference type="AlphaFoldDB" id="A0A645CEE1"/>
<sequence>MKKSLLILFATFLLLSCEKSNIAEHVDFIGVWTNVDGDLRRTLEVSPGGRSFYEERKGSGNTYSAVSYNGPFVLNDSILKIGFKKLIINEEPTMSGGTWYLVMDNREYVKE</sequence>